<evidence type="ECO:0000313" key="3">
    <source>
        <dbReference type="Proteomes" id="UP001189624"/>
    </source>
</evidence>
<keyword evidence="3" id="KW-1185">Reference proteome</keyword>
<proteinExistence type="predicted"/>
<gene>
    <name evidence="2" type="ORF">AYBTSS11_LOCUS2674</name>
</gene>
<name>A0AA86V6Z0_9FABA</name>
<reference evidence="2" key="1">
    <citation type="submission" date="2023-10" db="EMBL/GenBank/DDBJ databases">
        <authorList>
            <person name="Domelevo Entfellner J.-B."/>
        </authorList>
    </citation>
    <scope>NUCLEOTIDE SEQUENCE</scope>
</reference>
<evidence type="ECO:0000313" key="2">
    <source>
        <dbReference type="EMBL" id="CAJ1880787.1"/>
    </source>
</evidence>
<dbReference type="EMBL" id="OY731398">
    <property type="protein sequence ID" value="CAJ1880787.1"/>
    <property type="molecule type" value="Genomic_DNA"/>
</dbReference>
<evidence type="ECO:0000256" key="1">
    <source>
        <dbReference type="SAM" id="MobiDB-lite"/>
    </source>
</evidence>
<dbReference type="AlphaFoldDB" id="A0AA86V6Z0"/>
<accession>A0AA86V6Z0</accession>
<dbReference type="Gramene" id="rna-AYBTSS11_LOCUS2674">
    <property type="protein sequence ID" value="CAJ1880787.1"/>
    <property type="gene ID" value="gene-AYBTSS11_LOCUS2674"/>
</dbReference>
<feature type="non-terminal residue" evidence="2">
    <location>
        <position position="57"/>
    </location>
</feature>
<organism evidence="2 3">
    <name type="scientific">Sphenostylis stenocarpa</name>
    <dbReference type="NCBI Taxonomy" id="92480"/>
    <lineage>
        <taxon>Eukaryota</taxon>
        <taxon>Viridiplantae</taxon>
        <taxon>Streptophyta</taxon>
        <taxon>Embryophyta</taxon>
        <taxon>Tracheophyta</taxon>
        <taxon>Spermatophyta</taxon>
        <taxon>Magnoliopsida</taxon>
        <taxon>eudicotyledons</taxon>
        <taxon>Gunneridae</taxon>
        <taxon>Pentapetalae</taxon>
        <taxon>rosids</taxon>
        <taxon>fabids</taxon>
        <taxon>Fabales</taxon>
        <taxon>Fabaceae</taxon>
        <taxon>Papilionoideae</taxon>
        <taxon>50 kb inversion clade</taxon>
        <taxon>NPAAA clade</taxon>
        <taxon>indigoferoid/millettioid clade</taxon>
        <taxon>Phaseoleae</taxon>
        <taxon>Sphenostylis</taxon>
    </lineage>
</organism>
<feature type="region of interest" description="Disordered" evidence="1">
    <location>
        <begin position="38"/>
        <end position="57"/>
    </location>
</feature>
<sequence length="57" mass="6796">MLEDVYWPMVLKGSSPIWLAQWKEVKITKQVMDLRTENDAEKKRGRSRMESYAHKSI</sequence>
<dbReference type="Proteomes" id="UP001189624">
    <property type="component" value="Chromosome 1"/>
</dbReference>
<protein>
    <submittedName>
        <fullName evidence="2">Uncharacterized protein</fullName>
    </submittedName>
</protein>